<dbReference type="OrthoDB" id="9831078at2"/>
<dbReference type="Proteomes" id="UP000193570">
    <property type="component" value="Unassembled WGS sequence"/>
</dbReference>
<reference evidence="1 2" key="1">
    <citation type="submission" date="2017-03" db="EMBL/GenBank/DDBJ databases">
        <authorList>
            <person name="Afonso C.L."/>
            <person name="Miller P.J."/>
            <person name="Scott M.A."/>
            <person name="Spackman E."/>
            <person name="Goraichik I."/>
            <person name="Dimitrov K.M."/>
            <person name="Suarez D.L."/>
            <person name="Swayne D.E."/>
        </authorList>
    </citation>
    <scope>NUCLEOTIDE SEQUENCE [LARGE SCALE GENOMIC DNA]</scope>
    <source>
        <strain evidence="1 2">CECT 8625</strain>
    </source>
</reference>
<sequence>MPHLSAAQTDTDSINRYYAECEASGEPYVLCLYRRTQADVRFDYISLGVEQTKALD</sequence>
<proteinExistence type="predicted"/>
<keyword evidence="2" id="KW-1185">Reference proteome</keyword>
<accession>A0A1X6YNL6</accession>
<gene>
    <name evidence="1" type="ORF">ROJ8625_01054</name>
</gene>
<evidence type="ECO:0000313" key="2">
    <source>
        <dbReference type="Proteomes" id="UP000193570"/>
    </source>
</evidence>
<dbReference type="RefSeq" id="WP_159456727.1">
    <property type="nucleotide sequence ID" value="NZ_FWFK01000002.1"/>
</dbReference>
<protein>
    <submittedName>
        <fullName evidence="1">Uncharacterized protein</fullName>
    </submittedName>
</protein>
<organism evidence="1 2">
    <name type="scientific">Roseivivax jejudonensis</name>
    <dbReference type="NCBI Taxonomy" id="1529041"/>
    <lineage>
        <taxon>Bacteria</taxon>
        <taxon>Pseudomonadati</taxon>
        <taxon>Pseudomonadota</taxon>
        <taxon>Alphaproteobacteria</taxon>
        <taxon>Rhodobacterales</taxon>
        <taxon>Roseobacteraceae</taxon>
        <taxon>Roseivivax</taxon>
    </lineage>
</organism>
<evidence type="ECO:0000313" key="1">
    <source>
        <dbReference type="EMBL" id="SLN26320.1"/>
    </source>
</evidence>
<dbReference type="AlphaFoldDB" id="A0A1X6YNL6"/>
<dbReference type="EMBL" id="FWFK01000002">
    <property type="protein sequence ID" value="SLN26320.1"/>
    <property type="molecule type" value="Genomic_DNA"/>
</dbReference>
<name>A0A1X6YNL6_9RHOB</name>